<keyword evidence="5 7" id="KW-1133">Transmembrane helix</keyword>
<comment type="caution">
    <text evidence="9">The sequence shown here is derived from an EMBL/GenBank/DDBJ whole genome shotgun (WGS) entry which is preliminary data.</text>
</comment>
<dbReference type="GO" id="GO:0022857">
    <property type="term" value="F:transmembrane transporter activity"/>
    <property type="evidence" value="ECO:0007669"/>
    <property type="project" value="InterPro"/>
</dbReference>
<evidence type="ECO:0000259" key="8">
    <source>
        <dbReference type="PROSITE" id="PS50850"/>
    </source>
</evidence>
<evidence type="ECO:0000256" key="6">
    <source>
        <dbReference type="ARBA" id="ARBA00023136"/>
    </source>
</evidence>
<proteinExistence type="predicted"/>
<dbReference type="PROSITE" id="PS50850">
    <property type="entry name" value="MFS"/>
    <property type="match status" value="1"/>
</dbReference>
<dbReference type="PANTHER" id="PTHR42718">
    <property type="entry name" value="MAJOR FACILITATOR SUPERFAMILY MULTIDRUG TRANSPORTER MFSC"/>
    <property type="match status" value="1"/>
</dbReference>
<feature type="transmembrane region" description="Helical" evidence="7">
    <location>
        <begin position="282"/>
        <end position="307"/>
    </location>
</feature>
<dbReference type="EMBL" id="SODP01000001">
    <property type="protein sequence ID" value="TDW77812.1"/>
    <property type="molecule type" value="Genomic_DNA"/>
</dbReference>
<sequence length="470" mass="49169">MEPSSSPPAITEPAAAGSGEPLAHRRLVFGIVAIALLMASIDQTIVATALNAIRGDLKAELTWSGWTITVYALGQIIVMPLAGRLGDQFGRKKIFLGAAALFTVASLCCSLADNIYLLVVFRAFQAIGGGAFMPTATGIVAEQFGRDRDRAIGMFTSIFPIGGIIGPIIGGIIVTYWSWREIFVVNIPIGLLLIVLGLRFIPSSVPKATSRIDGTGAFLLAVTMLFGMYGISSLGSAGAEPTDPLFIVAMLIALVLGFLFVRHANRYATPFIPISLLRGRGFGAMNTINFLFGAAMLGFGALVPLYAESRYGIPPLQAGTLLTARAVGMICVAGLAVFALRRTGYRAPMIGGFVLVAGGMTLMSLAPHGLTPYAWLAMAAGITGIGMGLSIPASNNASLQLAPDQISAIAGLRGMFRQSGGIVAVSVTTAILNHATDAGTTQAHSFVVFAAILLLMIPITFLVPDHRGTW</sequence>
<dbReference type="OrthoDB" id="9807274at2"/>
<evidence type="ECO:0000313" key="9">
    <source>
        <dbReference type="EMBL" id="TDW77812.1"/>
    </source>
</evidence>
<organism evidence="9 10">
    <name type="scientific">Kribbella pratensis</name>
    <dbReference type="NCBI Taxonomy" id="2512112"/>
    <lineage>
        <taxon>Bacteria</taxon>
        <taxon>Bacillati</taxon>
        <taxon>Actinomycetota</taxon>
        <taxon>Actinomycetes</taxon>
        <taxon>Propionibacteriales</taxon>
        <taxon>Kribbellaceae</taxon>
        <taxon>Kribbella</taxon>
    </lineage>
</organism>
<dbReference type="InterPro" id="IPR001958">
    <property type="entry name" value="Tet-R_TetA/multi-R_MdtG-like"/>
</dbReference>
<protein>
    <submittedName>
        <fullName evidence="9">EmrB/QacA subfamily drug resistance transporter</fullName>
    </submittedName>
</protein>
<dbReference type="Pfam" id="PF07690">
    <property type="entry name" value="MFS_1"/>
    <property type="match status" value="1"/>
</dbReference>
<evidence type="ECO:0000256" key="1">
    <source>
        <dbReference type="ARBA" id="ARBA00004651"/>
    </source>
</evidence>
<feature type="transmembrane region" description="Helical" evidence="7">
    <location>
        <begin position="94"/>
        <end position="117"/>
    </location>
</feature>
<evidence type="ECO:0000256" key="7">
    <source>
        <dbReference type="SAM" id="Phobius"/>
    </source>
</evidence>
<dbReference type="RefSeq" id="WP_134102993.1">
    <property type="nucleotide sequence ID" value="NZ_SODP01000001.1"/>
</dbReference>
<keyword evidence="6 7" id="KW-0472">Membrane</keyword>
<evidence type="ECO:0000256" key="3">
    <source>
        <dbReference type="ARBA" id="ARBA00022475"/>
    </source>
</evidence>
<feature type="transmembrane region" description="Helical" evidence="7">
    <location>
        <begin position="63"/>
        <end position="82"/>
    </location>
</feature>
<feature type="domain" description="Major facilitator superfamily (MFS) profile" evidence="8">
    <location>
        <begin position="28"/>
        <end position="468"/>
    </location>
</feature>
<dbReference type="Gene3D" id="1.20.1250.20">
    <property type="entry name" value="MFS general substrate transporter like domains"/>
    <property type="match status" value="1"/>
</dbReference>
<evidence type="ECO:0000313" key="10">
    <source>
        <dbReference type="Proteomes" id="UP000295146"/>
    </source>
</evidence>
<evidence type="ECO:0000256" key="5">
    <source>
        <dbReference type="ARBA" id="ARBA00022989"/>
    </source>
</evidence>
<dbReference type="Proteomes" id="UP000295146">
    <property type="component" value="Unassembled WGS sequence"/>
</dbReference>
<dbReference type="PANTHER" id="PTHR42718:SF46">
    <property type="entry name" value="BLR6921 PROTEIN"/>
    <property type="match status" value="1"/>
</dbReference>
<evidence type="ECO:0000256" key="4">
    <source>
        <dbReference type="ARBA" id="ARBA00022692"/>
    </source>
</evidence>
<dbReference type="AlphaFoldDB" id="A0A4R8CNW8"/>
<accession>A0A4R8CNW8</accession>
<keyword evidence="4 7" id="KW-0812">Transmembrane</keyword>
<feature type="transmembrane region" description="Helical" evidence="7">
    <location>
        <begin position="444"/>
        <end position="463"/>
    </location>
</feature>
<evidence type="ECO:0000256" key="2">
    <source>
        <dbReference type="ARBA" id="ARBA00022448"/>
    </source>
</evidence>
<feature type="transmembrane region" description="Helical" evidence="7">
    <location>
        <begin position="27"/>
        <end position="51"/>
    </location>
</feature>
<feature type="transmembrane region" description="Helical" evidence="7">
    <location>
        <begin position="214"/>
        <end position="232"/>
    </location>
</feature>
<keyword evidence="10" id="KW-1185">Reference proteome</keyword>
<keyword evidence="2" id="KW-0813">Transport</keyword>
<feature type="transmembrane region" description="Helical" evidence="7">
    <location>
        <begin position="414"/>
        <end position="432"/>
    </location>
</feature>
<dbReference type="InterPro" id="IPR011701">
    <property type="entry name" value="MFS"/>
</dbReference>
<name>A0A4R8CNW8_9ACTN</name>
<gene>
    <name evidence="9" type="ORF">EV653_2987</name>
</gene>
<dbReference type="Gene3D" id="1.20.1720.10">
    <property type="entry name" value="Multidrug resistance protein D"/>
    <property type="match status" value="1"/>
</dbReference>
<keyword evidence="3" id="KW-1003">Cell membrane</keyword>
<feature type="transmembrane region" description="Helical" evidence="7">
    <location>
        <begin position="153"/>
        <end position="177"/>
    </location>
</feature>
<reference evidence="9 10" key="1">
    <citation type="submission" date="2019-03" db="EMBL/GenBank/DDBJ databases">
        <title>Genomic Encyclopedia of Type Strains, Phase III (KMG-III): the genomes of soil and plant-associated and newly described type strains.</title>
        <authorList>
            <person name="Whitman W."/>
        </authorList>
    </citation>
    <scope>NUCLEOTIDE SEQUENCE [LARGE SCALE GENOMIC DNA]</scope>
    <source>
        <strain evidence="9 10">VKM Ac-2573</strain>
    </source>
</reference>
<dbReference type="GO" id="GO:0005886">
    <property type="term" value="C:plasma membrane"/>
    <property type="evidence" value="ECO:0007669"/>
    <property type="project" value="UniProtKB-SubCell"/>
</dbReference>
<feature type="transmembrane region" description="Helical" evidence="7">
    <location>
        <begin position="183"/>
        <end position="202"/>
    </location>
</feature>
<feature type="transmembrane region" description="Helical" evidence="7">
    <location>
        <begin position="319"/>
        <end position="340"/>
    </location>
</feature>
<dbReference type="InterPro" id="IPR036259">
    <property type="entry name" value="MFS_trans_sf"/>
</dbReference>
<dbReference type="InterPro" id="IPR020846">
    <property type="entry name" value="MFS_dom"/>
</dbReference>
<feature type="transmembrane region" description="Helical" evidence="7">
    <location>
        <begin position="244"/>
        <end position="261"/>
    </location>
</feature>
<dbReference type="SUPFAM" id="SSF103473">
    <property type="entry name" value="MFS general substrate transporter"/>
    <property type="match status" value="1"/>
</dbReference>
<feature type="transmembrane region" description="Helical" evidence="7">
    <location>
        <begin position="373"/>
        <end position="393"/>
    </location>
</feature>
<dbReference type="PRINTS" id="PR01035">
    <property type="entry name" value="TCRTETA"/>
</dbReference>
<comment type="subcellular location">
    <subcellularLocation>
        <location evidence="1">Cell membrane</location>
        <topology evidence="1">Multi-pass membrane protein</topology>
    </subcellularLocation>
</comment>
<feature type="transmembrane region" description="Helical" evidence="7">
    <location>
        <begin position="347"/>
        <end position="367"/>
    </location>
</feature>